<gene>
    <name evidence="2" type="ORF">HJG52_01890</name>
</gene>
<dbReference type="Proteomes" id="UP000588586">
    <property type="component" value="Unassembled WGS sequence"/>
</dbReference>
<evidence type="ECO:0008006" key="4">
    <source>
        <dbReference type="Google" id="ProtNLM"/>
    </source>
</evidence>
<keyword evidence="1" id="KW-0812">Transmembrane</keyword>
<feature type="transmembrane region" description="Helical" evidence="1">
    <location>
        <begin position="115"/>
        <end position="133"/>
    </location>
</feature>
<keyword evidence="1" id="KW-0472">Membrane</keyword>
<evidence type="ECO:0000313" key="3">
    <source>
        <dbReference type="Proteomes" id="UP000588586"/>
    </source>
</evidence>
<organism evidence="2 3">
    <name type="scientific">Knoellia koreensis</name>
    <dbReference type="NCBI Taxonomy" id="2730921"/>
    <lineage>
        <taxon>Bacteria</taxon>
        <taxon>Bacillati</taxon>
        <taxon>Actinomycetota</taxon>
        <taxon>Actinomycetes</taxon>
        <taxon>Micrococcales</taxon>
        <taxon>Intrasporangiaceae</taxon>
        <taxon>Knoellia</taxon>
    </lineage>
</organism>
<accession>A0A849HDN5</accession>
<keyword evidence="3" id="KW-1185">Reference proteome</keyword>
<reference evidence="2 3" key="1">
    <citation type="submission" date="2020-04" db="EMBL/GenBank/DDBJ databases">
        <title>Knoellia sp. isolate from air conditioner.</title>
        <authorList>
            <person name="Chea S."/>
            <person name="Kim D.-U."/>
        </authorList>
    </citation>
    <scope>NUCLEOTIDE SEQUENCE [LARGE SCALE GENOMIC DNA]</scope>
    <source>
        <strain evidence="2 3">DB2414S</strain>
    </source>
</reference>
<sequence length="147" mass="15894">MRVNSVLSPATDRILRSARVVFGAIAVVSALTVLAAFVLQRVDPDQVNWVVWLRAVAYTVGGVWLLTLVRSARQSASRAALLRLRVVCVLAPLGIAALVISPDSGYPVWMKVEQALFGLMLAPLAVVLLRSSVTRDFRRARQSTAAA</sequence>
<feature type="transmembrane region" description="Helical" evidence="1">
    <location>
        <begin position="51"/>
        <end position="69"/>
    </location>
</feature>
<proteinExistence type="predicted"/>
<dbReference type="RefSeq" id="WP_171241875.1">
    <property type="nucleotide sequence ID" value="NZ_JABEPQ010000001.1"/>
</dbReference>
<keyword evidence="1" id="KW-1133">Transmembrane helix</keyword>
<name>A0A849HDN5_9MICO</name>
<evidence type="ECO:0000256" key="1">
    <source>
        <dbReference type="SAM" id="Phobius"/>
    </source>
</evidence>
<protein>
    <recommendedName>
        <fullName evidence="4">Integral membrane protein</fullName>
    </recommendedName>
</protein>
<feature type="transmembrane region" description="Helical" evidence="1">
    <location>
        <begin position="81"/>
        <end position="100"/>
    </location>
</feature>
<comment type="caution">
    <text evidence="2">The sequence shown here is derived from an EMBL/GenBank/DDBJ whole genome shotgun (WGS) entry which is preliminary data.</text>
</comment>
<dbReference type="AlphaFoldDB" id="A0A849HDN5"/>
<feature type="transmembrane region" description="Helical" evidence="1">
    <location>
        <begin position="20"/>
        <end position="39"/>
    </location>
</feature>
<dbReference type="EMBL" id="JABEPQ010000001">
    <property type="protein sequence ID" value="NNM44753.1"/>
    <property type="molecule type" value="Genomic_DNA"/>
</dbReference>
<evidence type="ECO:0000313" key="2">
    <source>
        <dbReference type="EMBL" id="NNM44753.1"/>
    </source>
</evidence>